<sequence>MNMERVSQANGLLYRDFKNIGSWPTQLIHEAGGKVVAVSDISGAIKDENEIDIAAMLKHVKEHKGVKSFGGANAIESTSILAEDCDILIPAALGGVINRENANDIKAKFIIEENANDIKAKFIIEAANYPTDPEADEVSNEVYTQFSSAIQTIAIIPGFNRARATHLGLQQTMTR</sequence>
<evidence type="ECO:0000313" key="2">
    <source>
        <dbReference type="Proteomes" id="UP001056120"/>
    </source>
</evidence>
<comment type="caution">
    <text evidence="1">The sequence shown here is derived from an EMBL/GenBank/DDBJ whole genome shotgun (WGS) entry which is preliminary data.</text>
</comment>
<evidence type="ECO:0000313" key="1">
    <source>
        <dbReference type="EMBL" id="KAI3745200.1"/>
    </source>
</evidence>
<organism evidence="1 2">
    <name type="scientific">Smallanthus sonchifolius</name>
    <dbReference type="NCBI Taxonomy" id="185202"/>
    <lineage>
        <taxon>Eukaryota</taxon>
        <taxon>Viridiplantae</taxon>
        <taxon>Streptophyta</taxon>
        <taxon>Embryophyta</taxon>
        <taxon>Tracheophyta</taxon>
        <taxon>Spermatophyta</taxon>
        <taxon>Magnoliopsida</taxon>
        <taxon>eudicotyledons</taxon>
        <taxon>Gunneridae</taxon>
        <taxon>Pentapetalae</taxon>
        <taxon>asterids</taxon>
        <taxon>campanulids</taxon>
        <taxon>Asterales</taxon>
        <taxon>Asteraceae</taxon>
        <taxon>Asteroideae</taxon>
        <taxon>Heliantheae alliance</taxon>
        <taxon>Millerieae</taxon>
        <taxon>Smallanthus</taxon>
    </lineage>
</organism>
<accession>A0ACB9DFA1</accession>
<protein>
    <submittedName>
        <fullName evidence="1">Uncharacterized protein</fullName>
    </submittedName>
</protein>
<name>A0ACB9DFA1_9ASTR</name>
<proteinExistence type="predicted"/>
<keyword evidence="2" id="KW-1185">Reference proteome</keyword>
<reference evidence="1 2" key="2">
    <citation type="journal article" date="2022" name="Mol. Ecol. Resour.">
        <title>The genomes of chicory, endive, great burdock and yacon provide insights into Asteraceae paleo-polyploidization history and plant inulin production.</title>
        <authorList>
            <person name="Fan W."/>
            <person name="Wang S."/>
            <person name="Wang H."/>
            <person name="Wang A."/>
            <person name="Jiang F."/>
            <person name="Liu H."/>
            <person name="Zhao H."/>
            <person name="Xu D."/>
            <person name="Zhang Y."/>
        </authorList>
    </citation>
    <scope>NUCLEOTIDE SEQUENCE [LARGE SCALE GENOMIC DNA]</scope>
    <source>
        <strain evidence="2">cv. Yunnan</strain>
        <tissue evidence="1">Leaves</tissue>
    </source>
</reference>
<dbReference type="EMBL" id="CM042036">
    <property type="protein sequence ID" value="KAI3745200.1"/>
    <property type="molecule type" value="Genomic_DNA"/>
</dbReference>
<reference evidence="2" key="1">
    <citation type="journal article" date="2022" name="Mol. Ecol. Resour.">
        <title>The genomes of chicory, endive, great burdock and yacon provide insights into Asteraceae palaeo-polyploidization history and plant inulin production.</title>
        <authorList>
            <person name="Fan W."/>
            <person name="Wang S."/>
            <person name="Wang H."/>
            <person name="Wang A."/>
            <person name="Jiang F."/>
            <person name="Liu H."/>
            <person name="Zhao H."/>
            <person name="Xu D."/>
            <person name="Zhang Y."/>
        </authorList>
    </citation>
    <scope>NUCLEOTIDE SEQUENCE [LARGE SCALE GENOMIC DNA]</scope>
    <source>
        <strain evidence="2">cv. Yunnan</strain>
    </source>
</reference>
<dbReference type="Proteomes" id="UP001056120">
    <property type="component" value="Linkage Group LG19"/>
</dbReference>
<gene>
    <name evidence="1" type="ORF">L1987_58307</name>
</gene>